<comment type="catalytic activity">
    <reaction evidence="7">
        <text>L-cysteinyl-[protein] + hexadecanoyl-CoA = S-hexadecanoyl-L-cysteinyl-[protein] + CoA</text>
        <dbReference type="Rhea" id="RHEA:36683"/>
        <dbReference type="Rhea" id="RHEA-COMP:10131"/>
        <dbReference type="Rhea" id="RHEA-COMP:11032"/>
        <dbReference type="ChEBI" id="CHEBI:29950"/>
        <dbReference type="ChEBI" id="CHEBI:57287"/>
        <dbReference type="ChEBI" id="CHEBI:57379"/>
        <dbReference type="ChEBI" id="CHEBI:74151"/>
        <dbReference type="EC" id="2.3.1.225"/>
    </reaction>
</comment>
<dbReference type="AlphaFoldDB" id="A0A9W9ZPT2"/>
<dbReference type="EMBL" id="MU825879">
    <property type="protein sequence ID" value="KAJ7385717.1"/>
    <property type="molecule type" value="Genomic_DNA"/>
</dbReference>
<keyword evidence="3 7" id="KW-0812">Transmembrane</keyword>
<dbReference type="InterPro" id="IPR039859">
    <property type="entry name" value="PFA4/ZDH16/20/ERF2-like"/>
</dbReference>
<dbReference type="GO" id="GO:0016020">
    <property type="term" value="C:membrane"/>
    <property type="evidence" value="ECO:0007669"/>
    <property type="project" value="UniProtKB-SubCell"/>
</dbReference>
<dbReference type="InterPro" id="IPR001594">
    <property type="entry name" value="Palmitoyltrfase_DHHC"/>
</dbReference>
<keyword evidence="6 7" id="KW-0012">Acyltransferase</keyword>
<evidence type="ECO:0000256" key="5">
    <source>
        <dbReference type="ARBA" id="ARBA00023136"/>
    </source>
</evidence>
<comment type="subcellular location">
    <subcellularLocation>
        <location evidence="1">Membrane</location>
        <topology evidence="1">Multi-pass membrane protein</topology>
    </subcellularLocation>
</comment>
<comment type="domain">
    <text evidence="7">The DHHC domain is required for palmitoyltransferase activity.</text>
</comment>
<dbReference type="GO" id="GO:0019706">
    <property type="term" value="F:protein-cysteine S-palmitoyltransferase activity"/>
    <property type="evidence" value="ECO:0007669"/>
    <property type="project" value="UniProtKB-EC"/>
</dbReference>
<evidence type="ECO:0000256" key="1">
    <source>
        <dbReference type="ARBA" id="ARBA00004141"/>
    </source>
</evidence>
<keyword evidence="5 7" id="KW-0472">Membrane</keyword>
<evidence type="ECO:0000313" key="9">
    <source>
        <dbReference type="EMBL" id="KAJ7385717.1"/>
    </source>
</evidence>
<gene>
    <name evidence="9" type="ORF">OS493_013748</name>
</gene>
<keyword evidence="4 7" id="KW-1133">Transmembrane helix</keyword>
<feature type="transmembrane region" description="Helical" evidence="7">
    <location>
        <begin position="86"/>
        <end position="109"/>
    </location>
</feature>
<evidence type="ECO:0000256" key="7">
    <source>
        <dbReference type="RuleBase" id="RU079119"/>
    </source>
</evidence>
<evidence type="ECO:0000256" key="2">
    <source>
        <dbReference type="ARBA" id="ARBA00022679"/>
    </source>
</evidence>
<organism evidence="9 10">
    <name type="scientific">Desmophyllum pertusum</name>
    <dbReference type="NCBI Taxonomy" id="174260"/>
    <lineage>
        <taxon>Eukaryota</taxon>
        <taxon>Metazoa</taxon>
        <taxon>Cnidaria</taxon>
        <taxon>Anthozoa</taxon>
        <taxon>Hexacorallia</taxon>
        <taxon>Scleractinia</taxon>
        <taxon>Caryophylliina</taxon>
        <taxon>Caryophylliidae</taxon>
        <taxon>Desmophyllum</taxon>
    </lineage>
</organism>
<dbReference type="OrthoDB" id="331948at2759"/>
<proteinExistence type="inferred from homology"/>
<comment type="similarity">
    <text evidence="7">Belongs to the DHHC palmitoyltransferase family.</text>
</comment>
<dbReference type="PROSITE" id="PS50216">
    <property type="entry name" value="DHHC"/>
    <property type="match status" value="1"/>
</dbReference>
<sequence length="341" mass="39673">MALIVIALSVSIAVVVIGAFIFQILPRLFPKLKTLLPSQAVISYLQIVPISFIFPALLWLFFFVYLDAHVPVNPYSSLLGWWHTFFTLYMMTNAVFNYYMTVFVCPGYPQHQDEYTRDRCFVKTYQVCVKCRRVRSAGTHHCSWCHTCVEMMCHHCPFTNNCIGRRNYLYYYTFLAYAFFGLLYACYLAYFPFVNCLSGLALKKFKETLVSMPNLEALHRYSPSGESLFKPFGDVQVGEGCDVVQEYAILFAPTVGITCFIAALFFFQTMLLAADMSIVDFYDSLSKATSFRELLRIWHVSVFKRKKFRFVHLILRKKSQWWKFFVPCPTDVEHDLPPKDL</sequence>
<dbReference type="Proteomes" id="UP001163046">
    <property type="component" value="Unassembled WGS sequence"/>
</dbReference>
<dbReference type="Pfam" id="PF01529">
    <property type="entry name" value="DHHC"/>
    <property type="match status" value="1"/>
</dbReference>
<feature type="transmembrane region" description="Helical" evidence="7">
    <location>
        <begin position="169"/>
        <end position="190"/>
    </location>
</feature>
<dbReference type="EC" id="2.3.1.225" evidence="7"/>
<feature type="transmembrane region" description="Helical" evidence="7">
    <location>
        <begin position="6"/>
        <end position="29"/>
    </location>
</feature>
<feature type="domain" description="Palmitoyltransferase DHHC" evidence="8">
    <location>
        <begin position="124"/>
        <end position="278"/>
    </location>
</feature>
<comment type="caution">
    <text evidence="9">The sequence shown here is derived from an EMBL/GenBank/DDBJ whole genome shotgun (WGS) entry which is preliminary data.</text>
</comment>
<keyword evidence="2 7" id="KW-0808">Transferase</keyword>
<accession>A0A9W9ZPT2</accession>
<evidence type="ECO:0000256" key="4">
    <source>
        <dbReference type="ARBA" id="ARBA00022989"/>
    </source>
</evidence>
<evidence type="ECO:0000259" key="8">
    <source>
        <dbReference type="Pfam" id="PF01529"/>
    </source>
</evidence>
<reference evidence="9" key="1">
    <citation type="submission" date="2023-01" db="EMBL/GenBank/DDBJ databases">
        <title>Genome assembly of the deep-sea coral Lophelia pertusa.</title>
        <authorList>
            <person name="Herrera S."/>
            <person name="Cordes E."/>
        </authorList>
    </citation>
    <scope>NUCLEOTIDE SEQUENCE</scope>
    <source>
        <strain evidence="9">USNM1676648</strain>
        <tissue evidence="9">Polyp</tissue>
    </source>
</reference>
<evidence type="ECO:0000256" key="6">
    <source>
        <dbReference type="ARBA" id="ARBA00023315"/>
    </source>
</evidence>
<evidence type="ECO:0000313" key="10">
    <source>
        <dbReference type="Proteomes" id="UP001163046"/>
    </source>
</evidence>
<protein>
    <recommendedName>
        <fullName evidence="7">Palmitoyltransferase</fullName>
        <ecNumber evidence="7">2.3.1.225</ecNumber>
    </recommendedName>
</protein>
<feature type="transmembrane region" description="Helical" evidence="7">
    <location>
        <begin position="41"/>
        <end position="66"/>
    </location>
</feature>
<evidence type="ECO:0000256" key="3">
    <source>
        <dbReference type="ARBA" id="ARBA00022692"/>
    </source>
</evidence>
<keyword evidence="10" id="KW-1185">Reference proteome</keyword>
<feature type="transmembrane region" description="Helical" evidence="7">
    <location>
        <begin position="247"/>
        <end position="267"/>
    </location>
</feature>
<name>A0A9W9ZPT2_9CNID</name>
<dbReference type="PANTHER" id="PTHR12246">
    <property type="entry name" value="PALMITOYLTRANSFERASE ZDHHC16"/>
    <property type="match status" value="1"/>
</dbReference>